<name>A0A821L7W0_9NEOP</name>
<evidence type="ECO:0000313" key="1">
    <source>
        <dbReference type="EMBL" id="CAF4746921.1"/>
    </source>
</evidence>
<dbReference type="OrthoDB" id="343070at2759"/>
<protein>
    <submittedName>
        <fullName evidence="1">Uncharacterized protein</fullName>
    </submittedName>
</protein>
<evidence type="ECO:0000313" key="2">
    <source>
        <dbReference type="Proteomes" id="UP000663880"/>
    </source>
</evidence>
<reference evidence="1" key="1">
    <citation type="submission" date="2021-02" db="EMBL/GenBank/DDBJ databases">
        <authorList>
            <person name="Steward A R."/>
        </authorList>
    </citation>
    <scope>NUCLEOTIDE SEQUENCE</scope>
</reference>
<accession>A0A821L7W0</accession>
<sequence>MKRDTQITEATAFKYEGAPRKLLVAEESITELKNKISVLNTELEKSPDKISRLDYEIISLTSSSDAAIDERNLPALWSAVILKSNAW</sequence>
<keyword evidence="2" id="KW-1185">Reference proteome</keyword>
<organism evidence="1 2">
    <name type="scientific">Pieris macdunnoughi</name>
    <dbReference type="NCBI Taxonomy" id="345717"/>
    <lineage>
        <taxon>Eukaryota</taxon>
        <taxon>Metazoa</taxon>
        <taxon>Ecdysozoa</taxon>
        <taxon>Arthropoda</taxon>
        <taxon>Hexapoda</taxon>
        <taxon>Insecta</taxon>
        <taxon>Pterygota</taxon>
        <taxon>Neoptera</taxon>
        <taxon>Endopterygota</taxon>
        <taxon>Lepidoptera</taxon>
        <taxon>Glossata</taxon>
        <taxon>Ditrysia</taxon>
        <taxon>Papilionoidea</taxon>
        <taxon>Pieridae</taxon>
        <taxon>Pierinae</taxon>
        <taxon>Pieris</taxon>
    </lineage>
</organism>
<proteinExistence type="predicted"/>
<dbReference type="Proteomes" id="UP000663880">
    <property type="component" value="Unassembled WGS sequence"/>
</dbReference>
<gene>
    <name evidence="1" type="ORF">PMACD_LOCUS413</name>
</gene>
<dbReference type="EMBL" id="CAJOBZ010000001">
    <property type="protein sequence ID" value="CAF4746921.1"/>
    <property type="molecule type" value="Genomic_DNA"/>
</dbReference>
<dbReference type="AlphaFoldDB" id="A0A821L7W0"/>
<comment type="caution">
    <text evidence="1">The sequence shown here is derived from an EMBL/GenBank/DDBJ whole genome shotgun (WGS) entry which is preliminary data.</text>
</comment>